<dbReference type="InterPro" id="IPR013783">
    <property type="entry name" value="Ig-like_fold"/>
</dbReference>
<feature type="domain" description="Gram-positive cocci surface proteins LPxTG" evidence="9">
    <location>
        <begin position="1643"/>
        <end position="1680"/>
    </location>
</feature>
<feature type="region of interest" description="Disordered" evidence="7">
    <location>
        <begin position="52"/>
        <end position="92"/>
    </location>
</feature>
<evidence type="ECO:0000256" key="6">
    <source>
        <dbReference type="PROSITE-ProRule" id="PRU00182"/>
    </source>
</evidence>
<evidence type="ECO:0000256" key="4">
    <source>
        <dbReference type="ARBA" id="ARBA00022729"/>
    </source>
</evidence>
<comment type="subcellular location">
    <subcellularLocation>
        <location evidence="1">Cell envelope</location>
    </subcellularLocation>
</comment>
<dbReference type="Pfam" id="PF09479">
    <property type="entry name" value="Flg_new"/>
    <property type="match status" value="4"/>
</dbReference>
<evidence type="ECO:0000313" key="12">
    <source>
        <dbReference type="Proteomes" id="UP000255352"/>
    </source>
</evidence>
<evidence type="ECO:0000259" key="9">
    <source>
        <dbReference type="Pfam" id="PF00746"/>
    </source>
</evidence>
<dbReference type="GO" id="GO:0030313">
    <property type="term" value="C:cell envelope"/>
    <property type="evidence" value="ECO:0007669"/>
    <property type="project" value="UniProtKB-SubCell"/>
</dbReference>
<keyword evidence="6" id="KW-0694">RNA-binding</keyword>
<feature type="region of interest" description="Disordered" evidence="7">
    <location>
        <begin position="239"/>
        <end position="262"/>
    </location>
</feature>
<gene>
    <name evidence="11" type="primary">inlA</name>
    <name evidence="11" type="ORF">NCTC13760_01834</name>
</gene>
<feature type="compositionally biased region" description="Polar residues" evidence="7">
    <location>
        <begin position="79"/>
        <end position="92"/>
    </location>
</feature>
<proteinExistence type="predicted"/>
<evidence type="ECO:0000256" key="5">
    <source>
        <dbReference type="ARBA" id="ARBA00023088"/>
    </source>
</evidence>
<feature type="transmembrane region" description="Helical" evidence="8">
    <location>
        <begin position="1655"/>
        <end position="1672"/>
    </location>
</feature>
<evidence type="ECO:0000256" key="3">
    <source>
        <dbReference type="ARBA" id="ARBA00022525"/>
    </source>
</evidence>
<reference evidence="11 12" key="1">
    <citation type="submission" date="2018-06" db="EMBL/GenBank/DDBJ databases">
        <authorList>
            <consortium name="Pathogen Informatics"/>
            <person name="Doyle S."/>
        </authorList>
    </citation>
    <scope>NUCLEOTIDE SEQUENCE [LARGE SCALE GENOMIC DNA]</scope>
    <source>
        <strain evidence="11 12">NCTC13760</strain>
    </source>
</reference>
<dbReference type="Pfam" id="PF17802">
    <property type="entry name" value="SpaA"/>
    <property type="match status" value="1"/>
</dbReference>
<name>A0A380KS03_9STRE</name>
<keyword evidence="2" id="KW-0134">Cell wall</keyword>
<feature type="domain" description="SpaA-like prealbumin fold" evidence="10">
    <location>
        <begin position="1516"/>
        <end position="1598"/>
    </location>
</feature>
<keyword evidence="8" id="KW-1133">Transmembrane helix</keyword>
<dbReference type="InterPro" id="IPR042229">
    <property type="entry name" value="Listeria/Bacterioides_rpt_sf"/>
</dbReference>
<keyword evidence="8" id="KW-0472">Membrane</keyword>
<organism evidence="11 12">
    <name type="scientific">Streptococcus infantarius</name>
    <dbReference type="NCBI Taxonomy" id="102684"/>
    <lineage>
        <taxon>Bacteria</taxon>
        <taxon>Bacillati</taxon>
        <taxon>Bacillota</taxon>
        <taxon>Bacilli</taxon>
        <taxon>Lactobacillales</taxon>
        <taxon>Streptococcaceae</taxon>
        <taxon>Streptococcus</taxon>
    </lineage>
</organism>
<keyword evidence="8" id="KW-0812">Transmembrane</keyword>
<dbReference type="Gene3D" id="2.60.40.4270">
    <property type="entry name" value="Listeria-Bacteroides repeat domain"/>
    <property type="match status" value="4"/>
</dbReference>
<dbReference type="EMBL" id="UHFP01000001">
    <property type="protein sequence ID" value="SUN69129.1"/>
    <property type="molecule type" value="Genomic_DNA"/>
</dbReference>
<dbReference type="InterPro" id="IPR019931">
    <property type="entry name" value="LPXTG_anchor"/>
</dbReference>
<evidence type="ECO:0000259" key="10">
    <source>
        <dbReference type="Pfam" id="PF17802"/>
    </source>
</evidence>
<feature type="compositionally biased region" description="Low complexity" evidence="7">
    <location>
        <begin position="239"/>
        <end position="249"/>
    </location>
</feature>
<protein>
    <submittedName>
        <fullName evidence="11">Peptidoglycan linked protein (LPXTG motif)</fullName>
    </submittedName>
</protein>
<dbReference type="PROSITE" id="PS50889">
    <property type="entry name" value="S4"/>
    <property type="match status" value="1"/>
</dbReference>
<evidence type="ECO:0000256" key="7">
    <source>
        <dbReference type="SAM" id="MobiDB-lite"/>
    </source>
</evidence>
<dbReference type="GeneID" id="69903044"/>
<feature type="compositionally biased region" description="Low complexity" evidence="7">
    <location>
        <begin position="61"/>
        <end position="78"/>
    </location>
</feature>
<keyword evidence="5" id="KW-0572">Peptidoglycan-anchor</keyword>
<keyword evidence="3" id="KW-0964">Secreted</keyword>
<evidence type="ECO:0000256" key="2">
    <source>
        <dbReference type="ARBA" id="ARBA00022512"/>
    </source>
</evidence>
<dbReference type="NCBIfam" id="TIGR02543">
    <property type="entry name" value="List_Bact_rpt"/>
    <property type="match status" value="2"/>
</dbReference>
<dbReference type="Pfam" id="PF00746">
    <property type="entry name" value="Gram_pos_anchor"/>
    <property type="match status" value="1"/>
</dbReference>
<feature type="transmembrane region" description="Helical" evidence="8">
    <location>
        <begin position="20"/>
        <end position="41"/>
    </location>
</feature>
<dbReference type="InterPro" id="IPR013378">
    <property type="entry name" value="InlB-like_B-rpt"/>
</dbReference>
<accession>A0A380KS03</accession>
<dbReference type="Gene3D" id="2.60.40.10">
    <property type="entry name" value="Immunoglobulins"/>
    <property type="match status" value="1"/>
</dbReference>
<dbReference type="InterPro" id="IPR041033">
    <property type="entry name" value="SpaA_PFL_dom_1"/>
</dbReference>
<sequence>MKKFFRREYLAQFKAKYKKVIGAIAVIVFFVTTYALILPTLTLDSNAANQTPGINTEQSGSVDDNTTSTSLSTENSDSQAVSETNVSSRDEQLVTTDTTLIADDKNYQVTADITAEAKLPESVALEVNQVKPEEDTYQSKLQKIQDTLSLNTVANIRLYDIAFMQGDAEVEPSASVKVTITQKDNFEANKDNLKVVHIKTDGSTEVLDAEVAGDGNQVTTVTFNSDSFSDFALVDTSTSDDSILNSSSTGTDVDASVESTTETETTSQSYTVTFYNDDSEITSTQIEAGTALTILPETPFKSGYRFDHWENAETHETVTADTIVTSDLTVKAVFTEISIYTVTVNYYYHNNSANQDVTFDKEIFQLEERDTPYQITPPTSTEVKREEDSTLTADAIYYSQEAVIELKSGDLAIKDELDGNIDGKVTINLQYVPYTAEYTVHYMLKNLTDDDYTEIQSVTNHGVLGSTVRPQVLSYDYATFEKTEATKLTQSQGQNLYVYYTRNSYTLSYNTNGGSYIPYLTGLYESKVSLTDNVPTKTGYTFVGWHEKEDLSDTAKTSGTITLDSDKTLYAEWKANTVNYTIKYYKEVYNNATRKTSYVYDSAVSASGKVGTTVQADQAPALTTVPTGYKRESAYGMNANSNVTIAADGTSVLKVYYSLIRYTLVFNLDNSSTATGYTDYRGSNITRSMTTGRISIKGVIYSGSTYSIKDVVLGQDISGLWPSDTSSTSPEVYDSLSQHSFIYQGRSYYYSLYFDYWSSGNGNNKTKRYELTEDLVENANDNHVVTYRAYWTPTGTIASVEYWLQQADGSYTKSDTYSQSFIRTNKLVAKELFGYTYLGLNQVPSGNYQPSQTTTNPYVYRFYYNRNSYNIDYYYGSKRLETKNVLYEADINFPTYNYTPERPSGIDADYTWGGWYTDAGLTVPYTFDTMPSHNLALYAKWVSPTFNVTFDLNGGDGVAPTTQKVKKYKTATSVADPSRQYYNFDGWYTAKEGGERYDWSQPVTSDTTLYAHWSLKPLTYTVRYLDADNNNNQLAADKTVTSPALNYQQVVSESALAITGYHPDANSKSVVLDYDADNNIITFYYTKKSAQVSYRVDYVLKDNPTVKVAESKSVTVDGSTISVKESAVTVDKGYLAKQLDTTPEQLDDYYALTDVESLTLTSSSDNNVITFYYVPYDKAHITVNYLDMDGNPIVGQEPLNTTRKKPSQYTVTHKTISGYTYAQSKDSNGDKNKVNYKIDKGDNITINLYYQKDLYIEAVSKEKNYDGIALENSGLTDLKDSYKELLETDDSLTGISFTGSQINAGSSAVTPSIALVSSSTGKARNYYYNIIYVAGTLTVNKQSVTVIVNGQDKEKTYDGVAKSISYDDLVINDSSGLYKESDIRFTGDKTLSATDAGTYNLTLQGKFTNSNANFEVTFQVSDGRLLIKPRPVILTSATAEKGYDGMALTAQTVTASEPTADTGFVTGEGLLYDVTGSQTATGSSDNTFTYTAMNAATKLSNYDIATVYGRLTVTPTVNIQKTKTDWTALTGGKFEISKWNGNTWTSIDGVSDLTITSTDGVTIPVGLNTGRYRITETAAPDGYVILDNSVYFAVTESQAENGQSSFAISLTDENGNTISSLENVKVLEGNSSYSTRIQIANETGKALPHTGGSGRMFYVLVGLALMLVTLAYRQYQKHRERSDLP</sequence>
<keyword evidence="4" id="KW-0732">Signal</keyword>
<dbReference type="GO" id="GO:0003723">
    <property type="term" value="F:RNA binding"/>
    <property type="evidence" value="ECO:0007669"/>
    <property type="project" value="UniProtKB-KW"/>
</dbReference>
<dbReference type="RefSeq" id="WP_006531850.1">
    <property type="nucleotide sequence ID" value="NZ_CABKNK020000004.1"/>
</dbReference>
<evidence type="ECO:0000256" key="8">
    <source>
        <dbReference type="SAM" id="Phobius"/>
    </source>
</evidence>
<evidence type="ECO:0000256" key="1">
    <source>
        <dbReference type="ARBA" id="ARBA00004196"/>
    </source>
</evidence>
<dbReference type="Gene3D" id="3.10.20.320">
    <property type="entry name" value="Putative peptidoglycan bound protein (lpxtg motif)"/>
    <property type="match status" value="2"/>
</dbReference>
<dbReference type="Proteomes" id="UP000255352">
    <property type="component" value="Unassembled WGS sequence"/>
</dbReference>
<evidence type="ECO:0000313" key="11">
    <source>
        <dbReference type="EMBL" id="SUN69129.1"/>
    </source>
</evidence>